<dbReference type="OrthoDB" id="2442555at2759"/>
<evidence type="ECO:0000313" key="1">
    <source>
        <dbReference type="EMBL" id="KAG1313027.1"/>
    </source>
</evidence>
<accession>A0A9P7BV98</accession>
<comment type="caution">
    <text evidence="1">The sequence shown here is derived from an EMBL/GenBank/DDBJ whole genome shotgun (WGS) entry which is preliminary data.</text>
</comment>
<protein>
    <submittedName>
        <fullName evidence="1">Uncharacterized protein</fullName>
    </submittedName>
</protein>
<dbReference type="EMBL" id="JAANQT010000226">
    <property type="protein sequence ID" value="KAG1313027.1"/>
    <property type="molecule type" value="Genomic_DNA"/>
</dbReference>
<gene>
    <name evidence="1" type="ORF">G6F64_002555</name>
</gene>
<dbReference type="Proteomes" id="UP000716291">
    <property type="component" value="Unassembled WGS sequence"/>
</dbReference>
<proteinExistence type="predicted"/>
<sequence>MKDDSVPEPAVKKLLDLKSYQVYRQTLENENHSKAEEQPIIVDIQNDLKQSRKKVISKKTRGAYRNYPPEQVQELLDLVIREGLSERKAGAIVGIIERTAQNYVKTYQEDEEKRLPGGRKQRVSWERKLQLHHTNFLCMFYEKNLQAVLWQARDTLIEAFSETQSITLSGLHRHLVSHASLNLKKLEAVVSSKTTLDNL</sequence>
<reference evidence="1" key="1">
    <citation type="journal article" date="2020" name="Microb. Genom.">
        <title>Genetic diversity of clinical and environmental Mucorales isolates obtained from an investigation of mucormycosis cases among solid organ transplant recipients.</title>
        <authorList>
            <person name="Nguyen M.H."/>
            <person name="Kaul D."/>
            <person name="Muto C."/>
            <person name="Cheng S.J."/>
            <person name="Richter R.A."/>
            <person name="Bruno V.M."/>
            <person name="Liu G."/>
            <person name="Beyhan S."/>
            <person name="Sundermann A.J."/>
            <person name="Mounaud S."/>
            <person name="Pasculle A.W."/>
            <person name="Nierman W.C."/>
            <person name="Driscoll E."/>
            <person name="Cumbie R."/>
            <person name="Clancy C.J."/>
            <person name="Dupont C.L."/>
        </authorList>
    </citation>
    <scope>NUCLEOTIDE SEQUENCE</scope>
    <source>
        <strain evidence="1">GL11</strain>
    </source>
</reference>
<keyword evidence="2" id="KW-1185">Reference proteome</keyword>
<evidence type="ECO:0000313" key="2">
    <source>
        <dbReference type="Proteomes" id="UP000716291"/>
    </source>
</evidence>
<dbReference type="AlphaFoldDB" id="A0A9P7BV98"/>
<name>A0A9P7BV98_RHIOR</name>
<organism evidence="1 2">
    <name type="scientific">Rhizopus oryzae</name>
    <name type="common">Mucormycosis agent</name>
    <name type="synonym">Rhizopus arrhizus var. delemar</name>
    <dbReference type="NCBI Taxonomy" id="64495"/>
    <lineage>
        <taxon>Eukaryota</taxon>
        <taxon>Fungi</taxon>
        <taxon>Fungi incertae sedis</taxon>
        <taxon>Mucoromycota</taxon>
        <taxon>Mucoromycotina</taxon>
        <taxon>Mucoromycetes</taxon>
        <taxon>Mucorales</taxon>
        <taxon>Mucorineae</taxon>
        <taxon>Rhizopodaceae</taxon>
        <taxon>Rhizopus</taxon>
    </lineage>
</organism>